<feature type="coiled-coil region" evidence="1">
    <location>
        <begin position="256"/>
        <end position="290"/>
    </location>
</feature>
<evidence type="ECO:0000313" key="3">
    <source>
        <dbReference type="Proteomes" id="UP000494165"/>
    </source>
</evidence>
<dbReference type="Proteomes" id="UP000494165">
    <property type="component" value="Unassembled WGS sequence"/>
</dbReference>
<keyword evidence="3" id="KW-1185">Reference proteome</keyword>
<gene>
    <name evidence="2" type="ORF">CLODIP_2_CD07081</name>
</gene>
<feature type="coiled-coil region" evidence="1">
    <location>
        <begin position="57"/>
        <end position="91"/>
    </location>
</feature>
<dbReference type="EMBL" id="CADEPI010000201">
    <property type="protein sequence ID" value="CAB3380126.1"/>
    <property type="molecule type" value="Genomic_DNA"/>
</dbReference>
<accession>A0A8S1DGL4</accession>
<proteinExistence type="predicted"/>
<organism evidence="2 3">
    <name type="scientific">Cloeon dipterum</name>
    <dbReference type="NCBI Taxonomy" id="197152"/>
    <lineage>
        <taxon>Eukaryota</taxon>
        <taxon>Metazoa</taxon>
        <taxon>Ecdysozoa</taxon>
        <taxon>Arthropoda</taxon>
        <taxon>Hexapoda</taxon>
        <taxon>Insecta</taxon>
        <taxon>Pterygota</taxon>
        <taxon>Palaeoptera</taxon>
        <taxon>Ephemeroptera</taxon>
        <taxon>Pisciforma</taxon>
        <taxon>Baetidae</taxon>
        <taxon>Cloeon</taxon>
    </lineage>
</organism>
<comment type="caution">
    <text evidence="2">The sequence shown here is derived from an EMBL/GenBank/DDBJ whole genome shotgun (WGS) entry which is preliminary data.</text>
</comment>
<sequence>MYTVDRYFIFLSLSLLKTITHSPRMSSKLPKLVKRFDGKIPGSGTRSNHQKLAHVTAGQLLEKRAEAEFACKNLEDNIKIAEQKIKTLLQMKVLEDAAFEESYIKRAMLMARSSLSYNQSKTCRDVKERAKTITTNLSSNVVEEVSSPAQSFIFNPSAKNLESSMKSSLKRCLESDGELMSPKVILDMVTKYSCKERLKHIMDIQNEVKHEVSKFVESINVEEDAQKLSKALEKLEIGLVALTPLEQHIKEFTLQNAQMVLVEQDLINENKRLERELQELLQNNPDMTSNVQKLMAAEQSAVLHFHLESLNEGNQNFQKNESEKARMLKKISVLLKELEELRFCVMKDLSSMESILTHQQNLVDDMLEIGKSSEDFGEMLEIEKCVQTLISNIYSMSLKPTTVNVNLAAPQEIIESSDMKALFRQLQLLQTHEVENLQKQTEALEQFKGEMSKLNETLQKDAALVLKSVCEAQNLYLDRASASKDFVEKLDSCKENFVEKKLAIDSARIGSDLTLQEWIDHFTESFPEINCISE</sequence>
<protein>
    <submittedName>
        <fullName evidence="2">Uncharacterized protein</fullName>
    </submittedName>
</protein>
<dbReference type="AlphaFoldDB" id="A0A8S1DGL4"/>
<evidence type="ECO:0000313" key="2">
    <source>
        <dbReference type="EMBL" id="CAB3380126.1"/>
    </source>
</evidence>
<keyword evidence="1" id="KW-0175">Coiled coil</keyword>
<name>A0A8S1DGL4_9INSE</name>
<evidence type="ECO:0000256" key="1">
    <source>
        <dbReference type="SAM" id="Coils"/>
    </source>
</evidence>
<reference evidence="2 3" key="1">
    <citation type="submission" date="2020-04" db="EMBL/GenBank/DDBJ databases">
        <authorList>
            <person name="Alioto T."/>
            <person name="Alioto T."/>
            <person name="Gomez Garrido J."/>
        </authorList>
    </citation>
    <scope>NUCLEOTIDE SEQUENCE [LARGE SCALE GENOMIC DNA]</scope>
</reference>